<comment type="similarity">
    <text evidence="4 15">Belongs to the LTN1 family.</text>
</comment>
<dbReference type="GO" id="GO:0008270">
    <property type="term" value="F:zinc ion binding"/>
    <property type="evidence" value="ECO:0007669"/>
    <property type="project" value="UniProtKB-KW"/>
</dbReference>
<dbReference type="GO" id="GO:0005829">
    <property type="term" value="C:cytosol"/>
    <property type="evidence" value="ECO:0007669"/>
    <property type="project" value="UniProtKB-SubCell"/>
</dbReference>
<keyword evidence="20" id="KW-1185">Reference proteome</keyword>
<dbReference type="Proteomes" id="UP000282087">
    <property type="component" value="Unassembled WGS sequence"/>
</dbReference>
<dbReference type="InterPro" id="IPR039804">
    <property type="entry name" value="RING-CH-C4HC3_LTN1"/>
</dbReference>
<dbReference type="Pfam" id="PF22999">
    <property type="entry name" value="LTN1_E3_ligase_6th"/>
    <property type="match status" value="1"/>
</dbReference>
<dbReference type="GO" id="GO:0043023">
    <property type="term" value="F:ribosomal large subunit binding"/>
    <property type="evidence" value="ECO:0007669"/>
    <property type="project" value="TreeGrafter"/>
</dbReference>
<comment type="subcellular location">
    <subcellularLocation>
        <location evidence="2">Cytoplasm</location>
        <location evidence="2">Cytosol</location>
    </subcellularLocation>
</comment>
<evidence type="ECO:0000256" key="6">
    <source>
        <dbReference type="ARBA" id="ARBA00017157"/>
    </source>
</evidence>
<protein>
    <recommendedName>
        <fullName evidence="6 15">E3 ubiquitin-protein ligase listerin</fullName>
        <ecNumber evidence="5 15">2.3.2.27</ecNumber>
    </recommendedName>
    <alternativeName>
        <fullName evidence="15">RING-type E3 ubiquitin transferase listerin</fullName>
    </alternativeName>
</protein>
<keyword evidence="10" id="KW-0677">Repeat</keyword>
<evidence type="ECO:0000256" key="7">
    <source>
        <dbReference type="ARBA" id="ARBA00022490"/>
    </source>
</evidence>
<evidence type="ECO:0000313" key="19">
    <source>
        <dbReference type="EMBL" id="RMX67022.1"/>
    </source>
</evidence>
<dbReference type="EMBL" id="QLLG01000179">
    <property type="protein sequence ID" value="RMX67022.1"/>
    <property type="molecule type" value="Genomic_DNA"/>
</dbReference>
<dbReference type="InterPro" id="IPR016024">
    <property type="entry name" value="ARM-type_fold"/>
</dbReference>
<sequence>MAPKKNKQREKLEQSRASSSARAHESLLSSAGSTIVNRGFISFSSFAQPPKPHAVQPTEFITGACATKPLVSSFYDGSDQEIALMLKMLTKKGSVTKIKTLQTFVEKVLPSRQPIDIRPMLGHFIQLYTFEMRDQNDRKVRQLLNKVLAALTEKMRPRAFMPHLQRLLPYWYLAMHDVNTDVAMQANKAFHTLFPEPEMRKNVLEEHVAAMMEEFQRFFGKTPDTFDGVPLQPDEKEERYERCISAAVLSIDAVVKFVAEQQRTHLLWDEQASCSVATVVSSDKFTRLATASSKHPNFTRDIVRRAMYVTLVTLCTSAQEIVAAREEAFGKVVLGILGDKSPANHDAMWNAVLTFLQTFPNVWHSSASFPKFVVSVVYPRLFAQIRHGFYGSGRSSFSTLLPFLSMVPLSVAVDPSKGQSALYIGVLEQCWKFLESKDARFCEPPAITAFFECMTGFFSIFLNETPNAAWLSEQDTDRFATNYVNQFEKVFVSLLQQTLSSPDFAEGEVALFASSMLKMSSRLRSFATESRIVNTLKDDLMEKIHEWTRQAVRSMICTLSFIPSRVIALLDAGVSAANNNSEKHEAAQWLLTSKELYGQCLDQMDAFVVGSTFISPDKNELIAKLLAASNGVCKIHPLDVLLSGANTPVESHFDAHYRPVLRALAGWKEAANRKREVTTMRIALELTRPFFLAAQEKKQFILQLFQDCKVQYGDLEEASDIIQYGLQFPVTKQGIELWLSCGSWQNGYERGVPLSDQSDPTLEALQAIWQGKLVDEFLLISLKGRIDDMDASAFSTLLKACLGGRSNFPVVSSDAVVILCHFVLQKGNDNSDAVVLQILTRLCELFFKLDGELSAELEAVEGQLYKLVFYLSARGSYRVEASALWAQTVRHSLNKWTPTRTEIFVNELAGHINDFFLANTLDTSFNAKLFTAYVKSFVQLGADQAFFTVSQLVEKLDAVNLRCPDDSRQKLFYSRVLSGLGEVCADEQIVDILQAYFESLALKNEDSAVALVAKLVDLDVTHAVSWVVFHSNDHIQKDVALVEVVGSYLTLERLYEALKLSSGTIDKVLADALTQCQGKLIDDLAEYRNFVFLDKDQIVAATSQSVGLLTPDQHEKLDNIYIEVLTRFSSIAARTLFVQELVNLNGDWQAKAAQTVAISLFGAICADNEASDEASDKAVAAVKGFFASCDHDIISKPSTSLFQYLRLVSRAVKEEKKLPITSRLANEEVISLSTQELIMRRLVEMLAPSSSIVVEIVEWVAIVEYVGSLSLCLKNATSGLCDMWGKLASLVLTHGIAGKSETAKIAALRIHKRSAILGARKIIKGDEEQIVLAYSNELVIARLVLMDLIIAMHNSNPDALQELAAHYREALLSTVLCGLSESAELKASIVTTYVALASPSQCFQLVSLSLNVEKLLALALPALHATLTSIHDIDHVNRLVLESFGGIDTLASLFNGKRYPLQPLLRALLYILASYSGALRLRHYDTSAIDVNAEDEAATESALSRLLIPKALRSALRAVFADRNGETSPTNIRMRSRKQKVQEREDIMGKLLLWDLFLQLFPSSGSSGESSRDGEGASSTLIASSLSSYVTRHGMLTNFLNFSSALLSQESPSSSKAAISELKDTALFAVEDLEKSEDDELWSLHKTRIFELGTRVFFRTVVRLPAMVRSWWNDDCSRATRSWAAKYFEDYITPSVLASELKLIQNASESSSSAGASWDDEEMTVKGSRVSREITTTYVKDECALEMVVRVPSSYPLRCVEVECTKRIGISEDRWRRWVLQIIRVTSSRDGSLLDAVLLWKHNVDKEFEGVEPCPICYSILNPKNMSLPSLACKTCSNKYHNSCLYKWFNQSGKNKCPICQQPFC</sequence>
<keyword evidence="9 15" id="KW-0479">Metal-binding</keyword>
<dbReference type="Pfam" id="PF23009">
    <property type="entry name" value="UBC_like"/>
    <property type="match status" value="1"/>
</dbReference>
<accession>A0A3M6VL59</accession>
<dbReference type="SMART" id="SM00184">
    <property type="entry name" value="RING"/>
    <property type="match status" value="1"/>
</dbReference>
<keyword evidence="13 15" id="KW-0862">Zinc</keyword>
<dbReference type="InterPro" id="IPR054477">
    <property type="entry name" value="LTN1_E3_ligase_6th"/>
</dbReference>
<evidence type="ECO:0000256" key="11">
    <source>
        <dbReference type="ARBA" id="ARBA00022771"/>
    </source>
</evidence>
<dbReference type="GO" id="GO:1990112">
    <property type="term" value="C:RQC complex"/>
    <property type="evidence" value="ECO:0007669"/>
    <property type="project" value="UniProtKB-UniRule"/>
</dbReference>
<dbReference type="STRING" id="542832.A0A3M6VL59"/>
<comment type="pathway">
    <text evidence="3 15">Protein modification; protein ubiquitination.</text>
</comment>
<evidence type="ECO:0000256" key="3">
    <source>
        <dbReference type="ARBA" id="ARBA00004906"/>
    </source>
</evidence>
<dbReference type="SMART" id="SM00744">
    <property type="entry name" value="RINGv"/>
    <property type="match status" value="1"/>
</dbReference>
<proteinExistence type="inferred from homology"/>
<evidence type="ECO:0000256" key="12">
    <source>
        <dbReference type="ARBA" id="ARBA00022786"/>
    </source>
</evidence>
<keyword evidence="12 15" id="KW-0833">Ubl conjugation pathway</keyword>
<feature type="domain" description="RING-CH-type" evidence="18">
    <location>
        <begin position="1806"/>
        <end position="1865"/>
    </location>
</feature>
<comment type="catalytic activity">
    <reaction evidence="1 15">
        <text>S-ubiquitinyl-[E2 ubiquitin-conjugating enzyme]-L-cysteine + [acceptor protein]-L-lysine = [E2 ubiquitin-conjugating enzyme]-L-cysteine + N(6)-ubiquitinyl-[acceptor protein]-L-lysine.</text>
        <dbReference type="EC" id="2.3.2.27"/>
    </reaction>
</comment>
<dbReference type="GO" id="GO:0072344">
    <property type="term" value="P:rescue of stalled ribosome"/>
    <property type="evidence" value="ECO:0007669"/>
    <property type="project" value="UniProtKB-UniRule"/>
</dbReference>
<evidence type="ECO:0000256" key="16">
    <source>
        <dbReference type="SAM" id="MobiDB-lite"/>
    </source>
</evidence>
<dbReference type="GO" id="GO:0061630">
    <property type="term" value="F:ubiquitin protein ligase activity"/>
    <property type="evidence" value="ECO:0007669"/>
    <property type="project" value="UniProtKB-UniRule"/>
</dbReference>
<evidence type="ECO:0000256" key="2">
    <source>
        <dbReference type="ARBA" id="ARBA00004514"/>
    </source>
</evidence>
<dbReference type="GO" id="GO:1990116">
    <property type="term" value="P:ribosome-associated ubiquitin-dependent protein catabolic process"/>
    <property type="evidence" value="ECO:0007669"/>
    <property type="project" value="UniProtKB-UniRule"/>
</dbReference>
<name>A0A3M6VL59_9STRA</name>
<feature type="region of interest" description="Disordered" evidence="16">
    <location>
        <begin position="1"/>
        <end position="24"/>
    </location>
</feature>
<keyword evidence="7" id="KW-0963">Cytoplasm</keyword>
<evidence type="ECO:0000256" key="8">
    <source>
        <dbReference type="ARBA" id="ARBA00022679"/>
    </source>
</evidence>
<dbReference type="InterPro" id="IPR011016">
    <property type="entry name" value="Znf_RING-CH"/>
</dbReference>
<feature type="domain" description="RING-type" evidence="17">
    <location>
        <begin position="1814"/>
        <end position="1861"/>
    </location>
</feature>
<dbReference type="Gene3D" id="3.30.40.10">
    <property type="entry name" value="Zinc/RING finger domain, C3HC4 (zinc finger)"/>
    <property type="match status" value="1"/>
</dbReference>
<feature type="compositionally biased region" description="Low complexity" evidence="16">
    <location>
        <begin position="15"/>
        <end position="24"/>
    </location>
</feature>
<gene>
    <name evidence="19" type="ORF">DD238_003080</name>
</gene>
<evidence type="ECO:0000256" key="13">
    <source>
        <dbReference type="ARBA" id="ARBA00022833"/>
    </source>
</evidence>
<dbReference type="PANTHER" id="PTHR12389:SF0">
    <property type="entry name" value="E3 UBIQUITIN-PROTEIN LIGASE LISTERIN"/>
    <property type="match status" value="1"/>
</dbReference>
<dbReference type="PANTHER" id="PTHR12389">
    <property type="entry name" value="ZINC FINGER PROTEIN 294"/>
    <property type="match status" value="1"/>
</dbReference>
<organism evidence="19 20">
    <name type="scientific">Peronospora effusa</name>
    <dbReference type="NCBI Taxonomy" id="542832"/>
    <lineage>
        <taxon>Eukaryota</taxon>
        <taxon>Sar</taxon>
        <taxon>Stramenopiles</taxon>
        <taxon>Oomycota</taxon>
        <taxon>Peronosporomycetes</taxon>
        <taxon>Peronosporales</taxon>
        <taxon>Peronosporaceae</taxon>
        <taxon>Peronospora</taxon>
    </lineage>
</organism>
<evidence type="ECO:0000256" key="5">
    <source>
        <dbReference type="ARBA" id="ARBA00012483"/>
    </source>
</evidence>
<dbReference type="InterPro" id="IPR013083">
    <property type="entry name" value="Znf_RING/FYVE/PHD"/>
</dbReference>
<dbReference type="GO" id="GO:0016567">
    <property type="term" value="P:protein ubiquitination"/>
    <property type="evidence" value="ECO:0007669"/>
    <property type="project" value="UniProtKB-UniPathway"/>
</dbReference>
<dbReference type="InterPro" id="IPR054478">
    <property type="entry name" value="LTN1_UBC"/>
</dbReference>
<evidence type="ECO:0000256" key="10">
    <source>
        <dbReference type="ARBA" id="ARBA00022737"/>
    </source>
</evidence>
<keyword evidence="11 14" id="KW-0863">Zinc-finger</keyword>
<evidence type="ECO:0000256" key="4">
    <source>
        <dbReference type="ARBA" id="ARBA00007997"/>
    </source>
</evidence>
<dbReference type="FunFam" id="3.30.40.10:FF:000038">
    <property type="entry name" value="E3 ubiquitin-protein ligase listerin"/>
    <property type="match status" value="1"/>
</dbReference>
<evidence type="ECO:0000256" key="1">
    <source>
        <dbReference type="ARBA" id="ARBA00000900"/>
    </source>
</evidence>
<keyword evidence="8 15" id="KW-0808">Transferase</keyword>
<dbReference type="EC" id="2.3.2.27" evidence="5 15"/>
<reference evidence="19 20" key="1">
    <citation type="submission" date="2018-06" db="EMBL/GenBank/DDBJ databases">
        <title>Comparative genomics of downy mildews reveals potential adaptations to biotrophy.</title>
        <authorList>
            <person name="Fletcher K."/>
            <person name="Klosterman S.J."/>
            <person name="Derevnina L."/>
            <person name="Martin F."/>
            <person name="Koike S."/>
            <person name="Reyes Chin-Wo S."/>
            <person name="Mou B."/>
            <person name="Michelmore R."/>
        </authorList>
    </citation>
    <scope>NUCLEOTIDE SEQUENCE [LARGE SCALE GENOMIC DNA]</scope>
    <source>
        <strain evidence="19 20">R14</strain>
    </source>
</reference>
<dbReference type="InterPro" id="IPR039795">
    <property type="entry name" value="LTN1/Rkr1"/>
</dbReference>
<comment type="caution">
    <text evidence="19">The sequence shown here is derived from an EMBL/GenBank/DDBJ whole genome shotgun (WGS) entry which is preliminary data.</text>
</comment>
<evidence type="ECO:0000259" key="17">
    <source>
        <dbReference type="PROSITE" id="PS50089"/>
    </source>
</evidence>
<dbReference type="InterPro" id="IPR054476">
    <property type="entry name" value="Ltn1_N"/>
</dbReference>
<dbReference type="SUPFAM" id="SSF48371">
    <property type="entry name" value="ARM repeat"/>
    <property type="match status" value="1"/>
</dbReference>
<comment type="subunit">
    <text evidence="15">Component of the ribosome quality control complex (RQC).</text>
</comment>
<dbReference type="PROSITE" id="PS51292">
    <property type="entry name" value="ZF_RING_CH"/>
    <property type="match status" value="1"/>
</dbReference>
<evidence type="ECO:0000256" key="14">
    <source>
        <dbReference type="PROSITE-ProRule" id="PRU00175"/>
    </source>
</evidence>
<dbReference type="SUPFAM" id="SSF57850">
    <property type="entry name" value="RING/U-box"/>
    <property type="match status" value="1"/>
</dbReference>
<evidence type="ECO:0000256" key="9">
    <source>
        <dbReference type="ARBA" id="ARBA00022723"/>
    </source>
</evidence>
<evidence type="ECO:0000313" key="20">
    <source>
        <dbReference type="Proteomes" id="UP000282087"/>
    </source>
</evidence>
<dbReference type="PROSITE" id="PS50089">
    <property type="entry name" value="ZF_RING_2"/>
    <property type="match status" value="1"/>
</dbReference>
<dbReference type="CDD" id="cd16491">
    <property type="entry name" value="RING-CH-C4HC3_LTN1"/>
    <property type="match status" value="1"/>
</dbReference>
<dbReference type="UniPathway" id="UPA00143"/>
<dbReference type="Pfam" id="PF22958">
    <property type="entry name" value="Ltn1_1st"/>
    <property type="match status" value="1"/>
</dbReference>
<dbReference type="InterPro" id="IPR001841">
    <property type="entry name" value="Znf_RING"/>
</dbReference>
<comment type="function">
    <text evidence="15">E3 ubiquitin-protein ligase. Component of the ribosome quality control complex (RQC), a ribosome-associated complex that mediates ubiquitination and extraction of incompletely synthesized nascent chains for proteasomal degradation.</text>
</comment>
<dbReference type="VEuPathDB" id="FungiDB:DD237_003818"/>
<evidence type="ECO:0000259" key="18">
    <source>
        <dbReference type="PROSITE" id="PS51292"/>
    </source>
</evidence>
<evidence type="ECO:0000256" key="15">
    <source>
        <dbReference type="RuleBase" id="RU367090"/>
    </source>
</evidence>